<dbReference type="GO" id="GO:0016020">
    <property type="term" value="C:membrane"/>
    <property type="evidence" value="ECO:0007669"/>
    <property type="project" value="UniProtKB-SubCell"/>
</dbReference>
<evidence type="ECO:0000256" key="7">
    <source>
        <dbReference type="SAM" id="Phobius"/>
    </source>
</evidence>
<dbReference type="GO" id="GO:0032468">
    <property type="term" value="P:Golgi calcium ion homeostasis"/>
    <property type="evidence" value="ECO:0007669"/>
    <property type="project" value="TreeGrafter"/>
</dbReference>
<name>A0A7G3AEE0_LUTLO</name>
<feature type="transmembrane region" description="Helical" evidence="7">
    <location>
        <begin position="304"/>
        <end position="322"/>
    </location>
</feature>
<keyword evidence="4 7" id="KW-1133">Transmembrane helix</keyword>
<dbReference type="GeneID" id="129789695"/>
<feature type="region of interest" description="Disordered" evidence="6">
    <location>
        <begin position="255"/>
        <end position="293"/>
    </location>
</feature>
<dbReference type="RefSeq" id="XP_055682672.1">
    <property type="nucleotide sequence ID" value="XM_055826697.1"/>
</dbReference>
<dbReference type="PROSITE" id="PS01214">
    <property type="entry name" value="UPF0016"/>
    <property type="match status" value="1"/>
</dbReference>
<dbReference type="InterPro" id="IPR001727">
    <property type="entry name" value="GDT1-like"/>
</dbReference>
<accession>A0A7G3AEE0</accession>
<reference evidence="8" key="1">
    <citation type="journal article" date="2020" name="BMC">
        <title>Leishmania infection induces a limited differential gene expression in the sand fly midgut.</title>
        <authorList>
            <person name="Coutinho-Abreu I.V."/>
            <person name="Serafim T.D."/>
            <person name="Meneses C."/>
            <person name="Kamhawi S."/>
            <person name="Oliveira F."/>
            <person name="Valenzuela J.G."/>
        </authorList>
    </citation>
    <scope>NUCLEOTIDE SEQUENCE</scope>
    <source>
        <strain evidence="8">Jacobina</strain>
        <tissue evidence="8">Midgut</tissue>
    </source>
</reference>
<evidence type="ECO:0000256" key="3">
    <source>
        <dbReference type="ARBA" id="ARBA00022692"/>
    </source>
</evidence>
<dbReference type="GO" id="GO:0005384">
    <property type="term" value="F:manganese ion transmembrane transporter activity"/>
    <property type="evidence" value="ECO:0007669"/>
    <property type="project" value="TreeGrafter"/>
</dbReference>
<proteinExistence type="inferred from homology"/>
<feature type="transmembrane region" description="Helical" evidence="7">
    <location>
        <begin position="107"/>
        <end position="131"/>
    </location>
</feature>
<dbReference type="AlphaFoldDB" id="A0A7G3AEE0"/>
<dbReference type="EMBL" id="GITU01001936">
    <property type="protein sequence ID" value="MBC1170639.1"/>
    <property type="molecule type" value="Transcribed_RNA"/>
</dbReference>
<sequence length="401" mass="43629">MTWRRIVPRWHLNVNFVIITATLSIATKLALADIEPREFADVTDSANANFPSPDGTAPEGGASSSTIPADLGFWHGFLASISVILVSELGDKTFFIAAIMAMRHPRLTVFVGAISALALMTVLSAVFGMAATIIPRVYTYYISTALFAIFGLKMLKDGYYMSASDAQEELEEVQSDLRKREDELIRSMNTEQRQSPTVSLRSIHDVPDGIELHPMENHQTSLTGSRQSIATHTSNGGPTILSQENGVELRQLNNHSASEHNSISSTGAMPKSTATSPRFDKETSSMLISQDPESGAVRKTKARSIAYVVSRIFMQAFTMTFLAEWGDRSQLTTIILGAREDVYGVVVGGILGHCICTGLAVIGGRMIAQRISVRTVTLIGGVVFLLFAFSALFFNPNSEEN</sequence>
<evidence type="ECO:0000256" key="4">
    <source>
        <dbReference type="ARBA" id="ARBA00022989"/>
    </source>
</evidence>
<feature type="compositionally biased region" description="Polar residues" evidence="6">
    <location>
        <begin position="255"/>
        <end position="276"/>
    </location>
</feature>
<feature type="transmembrane region" description="Helical" evidence="7">
    <location>
        <begin position="137"/>
        <end position="155"/>
    </location>
</feature>
<feature type="transmembrane region" description="Helical" evidence="7">
    <location>
        <begin position="342"/>
        <end position="363"/>
    </location>
</feature>
<organism evidence="8">
    <name type="scientific">Lutzomyia longipalpis</name>
    <name type="common">Sand fly</name>
    <dbReference type="NCBI Taxonomy" id="7200"/>
    <lineage>
        <taxon>Eukaryota</taxon>
        <taxon>Metazoa</taxon>
        <taxon>Ecdysozoa</taxon>
        <taxon>Arthropoda</taxon>
        <taxon>Hexapoda</taxon>
        <taxon>Insecta</taxon>
        <taxon>Pterygota</taxon>
        <taxon>Neoptera</taxon>
        <taxon>Endopterygota</taxon>
        <taxon>Diptera</taxon>
        <taxon>Nematocera</taxon>
        <taxon>Psychodoidea</taxon>
        <taxon>Psychodidae</taxon>
        <taxon>Lutzomyia</taxon>
        <taxon>Lutzomyia</taxon>
    </lineage>
</organism>
<evidence type="ECO:0000256" key="6">
    <source>
        <dbReference type="SAM" id="MobiDB-lite"/>
    </source>
</evidence>
<dbReference type="InterPro" id="IPR049555">
    <property type="entry name" value="GDT1-like_CS"/>
</dbReference>
<comment type="subcellular location">
    <subcellularLocation>
        <location evidence="1">Membrane</location>
        <topology evidence="1">Multi-pass membrane protein</topology>
    </subcellularLocation>
</comment>
<feature type="transmembrane region" description="Helical" evidence="7">
    <location>
        <begin position="12"/>
        <end position="31"/>
    </location>
</feature>
<dbReference type="OrthoDB" id="442680at2759"/>
<dbReference type="PANTHER" id="PTHR12608:SF1">
    <property type="entry name" value="TRANSMEMBRANE PROTEIN 165"/>
    <property type="match status" value="1"/>
</dbReference>
<evidence type="ECO:0000256" key="2">
    <source>
        <dbReference type="ARBA" id="ARBA00009190"/>
    </source>
</evidence>
<comment type="similarity">
    <text evidence="2">Belongs to the GDT1 family.</text>
</comment>
<dbReference type="GO" id="GO:0015085">
    <property type="term" value="F:calcium ion transmembrane transporter activity"/>
    <property type="evidence" value="ECO:0007669"/>
    <property type="project" value="TreeGrafter"/>
</dbReference>
<evidence type="ECO:0000256" key="1">
    <source>
        <dbReference type="ARBA" id="ARBA00004141"/>
    </source>
</evidence>
<dbReference type="Pfam" id="PF01169">
    <property type="entry name" value="GDT1"/>
    <property type="match status" value="2"/>
</dbReference>
<dbReference type="PANTHER" id="PTHR12608">
    <property type="entry name" value="TRANSMEMBRANE PROTEIN HTP-1 RELATED"/>
    <property type="match status" value="1"/>
</dbReference>
<evidence type="ECO:0000256" key="5">
    <source>
        <dbReference type="ARBA" id="ARBA00023136"/>
    </source>
</evidence>
<protein>
    <submittedName>
        <fullName evidence="8">Putative conserved plasma membrane protein</fullName>
    </submittedName>
</protein>
<dbReference type="GO" id="GO:0005794">
    <property type="term" value="C:Golgi apparatus"/>
    <property type="evidence" value="ECO:0007669"/>
    <property type="project" value="TreeGrafter"/>
</dbReference>
<keyword evidence="3 7" id="KW-0812">Transmembrane</keyword>
<feature type="transmembrane region" description="Helical" evidence="7">
    <location>
        <begin position="375"/>
        <end position="394"/>
    </location>
</feature>
<feature type="transmembrane region" description="Helical" evidence="7">
    <location>
        <begin position="73"/>
        <end position="95"/>
    </location>
</feature>
<dbReference type="VEuPathDB" id="VectorBase:LLONM1_004736"/>
<evidence type="ECO:0000313" key="8">
    <source>
        <dbReference type="EMBL" id="MBC1170639.1"/>
    </source>
</evidence>
<dbReference type="GO" id="GO:0032472">
    <property type="term" value="P:Golgi calcium ion transport"/>
    <property type="evidence" value="ECO:0007669"/>
    <property type="project" value="TreeGrafter"/>
</dbReference>
<dbReference type="KEGG" id="lll:129789695"/>
<keyword evidence="5 7" id="KW-0472">Membrane</keyword>